<gene>
    <name evidence="1" type="ORF">DFP72DRAFT_851146</name>
</gene>
<name>A0A8H6HQA3_9AGAR</name>
<comment type="caution">
    <text evidence="1">The sequence shown here is derived from an EMBL/GenBank/DDBJ whole genome shotgun (WGS) entry which is preliminary data.</text>
</comment>
<accession>A0A8H6HQA3</accession>
<organism evidence="1 2">
    <name type="scientific">Ephemerocybe angulata</name>
    <dbReference type="NCBI Taxonomy" id="980116"/>
    <lineage>
        <taxon>Eukaryota</taxon>
        <taxon>Fungi</taxon>
        <taxon>Dikarya</taxon>
        <taxon>Basidiomycota</taxon>
        <taxon>Agaricomycotina</taxon>
        <taxon>Agaricomycetes</taxon>
        <taxon>Agaricomycetidae</taxon>
        <taxon>Agaricales</taxon>
        <taxon>Agaricineae</taxon>
        <taxon>Psathyrellaceae</taxon>
        <taxon>Ephemerocybe</taxon>
    </lineage>
</organism>
<protein>
    <submittedName>
        <fullName evidence="1">Uncharacterized protein</fullName>
    </submittedName>
</protein>
<dbReference type="AlphaFoldDB" id="A0A8H6HQA3"/>
<dbReference type="EMBL" id="JACGCI010000052">
    <property type="protein sequence ID" value="KAF6751215.1"/>
    <property type="molecule type" value="Genomic_DNA"/>
</dbReference>
<evidence type="ECO:0000313" key="2">
    <source>
        <dbReference type="Proteomes" id="UP000521943"/>
    </source>
</evidence>
<keyword evidence="2" id="KW-1185">Reference proteome</keyword>
<dbReference type="Proteomes" id="UP000521943">
    <property type="component" value="Unassembled WGS sequence"/>
</dbReference>
<reference evidence="1 2" key="1">
    <citation type="submission" date="2020-07" db="EMBL/GenBank/DDBJ databases">
        <title>Comparative genomics of pyrophilous fungi reveals a link between fire events and developmental genes.</title>
        <authorList>
            <consortium name="DOE Joint Genome Institute"/>
            <person name="Steindorff A.S."/>
            <person name="Carver A."/>
            <person name="Calhoun S."/>
            <person name="Stillman K."/>
            <person name="Liu H."/>
            <person name="Lipzen A."/>
            <person name="Pangilinan J."/>
            <person name="Labutti K."/>
            <person name="Bruns T.D."/>
            <person name="Grigoriev I.V."/>
        </authorList>
    </citation>
    <scope>NUCLEOTIDE SEQUENCE [LARGE SCALE GENOMIC DNA]</scope>
    <source>
        <strain evidence="1 2">CBS 144469</strain>
    </source>
</reference>
<proteinExistence type="predicted"/>
<sequence length="310" mass="34942">MSLNNPSRVLSARTRSPFQIPQSVSPSQWLKRLNPEDLVRFTVKVLQRSRLRFHQATYWLKLARDAYPGQQNGSGSILLALVAVTGLYIHDIRVGGEAQGRMRFNPGIRRRSKTKLVLRAAKKAVMEVSVRLAVMGLNYLTSPLWHILKKIPQPVINATLEDILQLNPKAAVAKAVEVYRINLGIYNDAIKKLLTVKVDYDAREEGSQWAVPFLASGMEAGVLQGSSDPSFELDIWKLYRVSQMACFEAALAWSDAHDTVTQMVRMLECQFKSLTVIELLDKLSRAIRRRPIPHQLGGYEFPRAPATTLH</sequence>
<evidence type="ECO:0000313" key="1">
    <source>
        <dbReference type="EMBL" id="KAF6751215.1"/>
    </source>
</evidence>